<protein>
    <submittedName>
        <fullName evidence="9">High-affinity potassium transporter</fullName>
    </submittedName>
</protein>
<dbReference type="GO" id="GO:0098662">
    <property type="term" value="P:inorganic cation transmembrane transport"/>
    <property type="evidence" value="ECO:0007669"/>
    <property type="project" value="UniProtKB-ARBA"/>
</dbReference>
<evidence type="ECO:0000256" key="5">
    <source>
        <dbReference type="ARBA" id="ARBA00022989"/>
    </source>
</evidence>
<dbReference type="InterPro" id="IPR051143">
    <property type="entry name" value="TrkH_K-transport"/>
</dbReference>
<keyword evidence="4 8" id="KW-0812">Transmembrane</keyword>
<sequence length="384" mass="42215">MAVSLTQLQNFANGFVLNYWTHNFARVSRHMHGSIGLVTRYGHKIIAFHPSPFWIQLSYFVSLALLGSLTMMKLKPSNPAFGPRYIDMLFMSTSSVTLASLGSVEMENFSSSQIVLLTLLMFLGGEIFVGLIGLLLRKDDGHGNPDGADNNGVDPLAAEFNYSRDPSNAIDCIELGPTVIGSENSLSDGKDLRLRSVRYLGYVVLFYLLLIHVTGSLSILSYIASVGSARDVLKRKGINVFLFSLSTTVSSFANAGFIQTNENMAIFKVNPGLLLLIVPQILAGNTLFPLFLRSVIWALGRCSGAAEFGYLLKNSRDIGFRHLLPNRRAAFLSLTVVSFIAVMVVLFCSLDWNSAVFDGLSSYQKIVGALFMANRDMERYGELC</sequence>
<comment type="caution">
    <text evidence="9">The sequence shown here is derived from an EMBL/GenBank/DDBJ whole genome shotgun (WGS) entry which is preliminary data.</text>
</comment>
<comment type="subcellular location">
    <subcellularLocation>
        <location evidence="1">Membrane</location>
        <topology evidence="1">Multi-pass membrane protein</topology>
    </subcellularLocation>
</comment>
<comment type="similarity">
    <text evidence="2">Belongs to the TrkH potassium transport family. HKT (TC 2.A.38.3) subfamily.</text>
</comment>
<keyword evidence="6" id="KW-0406">Ion transport</keyword>
<keyword evidence="7 8" id="KW-0472">Membrane</keyword>
<evidence type="ECO:0000256" key="6">
    <source>
        <dbReference type="ARBA" id="ARBA00023065"/>
    </source>
</evidence>
<organism evidence="9 10">
    <name type="scientific">Cocos nucifera</name>
    <name type="common">Coconut palm</name>
    <dbReference type="NCBI Taxonomy" id="13894"/>
    <lineage>
        <taxon>Eukaryota</taxon>
        <taxon>Viridiplantae</taxon>
        <taxon>Streptophyta</taxon>
        <taxon>Embryophyta</taxon>
        <taxon>Tracheophyta</taxon>
        <taxon>Spermatophyta</taxon>
        <taxon>Magnoliopsida</taxon>
        <taxon>Liliopsida</taxon>
        <taxon>Arecaceae</taxon>
        <taxon>Arecoideae</taxon>
        <taxon>Cocoseae</taxon>
        <taxon>Attaleinae</taxon>
        <taxon>Cocos</taxon>
    </lineage>
</organism>
<evidence type="ECO:0000256" key="7">
    <source>
        <dbReference type="ARBA" id="ARBA00023136"/>
    </source>
</evidence>
<evidence type="ECO:0000313" key="9">
    <source>
        <dbReference type="EMBL" id="KAG1364526.1"/>
    </source>
</evidence>
<name>A0A8K0IQ99_COCNU</name>
<dbReference type="GO" id="GO:0005886">
    <property type="term" value="C:plasma membrane"/>
    <property type="evidence" value="ECO:0007669"/>
    <property type="project" value="TreeGrafter"/>
</dbReference>
<dbReference type="Pfam" id="PF02386">
    <property type="entry name" value="TrkH"/>
    <property type="match status" value="1"/>
</dbReference>
<evidence type="ECO:0000313" key="10">
    <source>
        <dbReference type="Proteomes" id="UP000797356"/>
    </source>
</evidence>
<reference evidence="9" key="2">
    <citation type="submission" date="2019-07" db="EMBL/GenBank/DDBJ databases">
        <authorList>
            <person name="Yang Y."/>
            <person name="Bocs S."/>
            <person name="Baudouin L."/>
        </authorList>
    </citation>
    <scope>NUCLEOTIDE SEQUENCE</scope>
    <source>
        <tissue evidence="9">Spear leaf of Hainan Tall coconut</tissue>
    </source>
</reference>
<dbReference type="AlphaFoldDB" id="A0A8K0IQ99"/>
<proteinExistence type="inferred from homology"/>
<evidence type="ECO:0000256" key="2">
    <source>
        <dbReference type="ARBA" id="ARBA00010864"/>
    </source>
</evidence>
<keyword evidence="10" id="KW-1185">Reference proteome</keyword>
<dbReference type="Proteomes" id="UP000797356">
    <property type="component" value="Chromosome 11"/>
</dbReference>
<evidence type="ECO:0000256" key="4">
    <source>
        <dbReference type="ARBA" id="ARBA00022692"/>
    </source>
</evidence>
<feature type="transmembrane region" description="Helical" evidence="8">
    <location>
        <begin position="199"/>
        <end position="225"/>
    </location>
</feature>
<feature type="transmembrane region" description="Helical" evidence="8">
    <location>
        <begin position="114"/>
        <end position="136"/>
    </location>
</feature>
<reference evidence="9" key="1">
    <citation type="journal article" date="2017" name="Gigascience">
        <title>The genome draft of coconut (Cocos nucifera).</title>
        <authorList>
            <person name="Xiao Y."/>
            <person name="Xu P."/>
            <person name="Fan H."/>
            <person name="Baudouin L."/>
            <person name="Xia W."/>
            <person name="Bocs S."/>
            <person name="Xu J."/>
            <person name="Li Q."/>
            <person name="Guo A."/>
            <person name="Zhou L."/>
            <person name="Li J."/>
            <person name="Wu Y."/>
            <person name="Ma Z."/>
            <person name="Armero A."/>
            <person name="Issali A.E."/>
            <person name="Liu N."/>
            <person name="Peng M."/>
            <person name="Yang Y."/>
        </authorList>
    </citation>
    <scope>NUCLEOTIDE SEQUENCE</scope>
    <source>
        <tissue evidence="9">Spear leaf of Hainan Tall coconut</tissue>
    </source>
</reference>
<dbReference type="InterPro" id="IPR003445">
    <property type="entry name" value="Cat_transpt"/>
</dbReference>
<feature type="transmembrane region" description="Helical" evidence="8">
    <location>
        <begin position="332"/>
        <end position="352"/>
    </location>
</feature>
<dbReference type="PANTHER" id="PTHR31064:SF25">
    <property type="entry name" value="CATION TRANSPORTER HKT2_1"/>
    <property type="match status" value="1"/>
</dbReference>
<evidence type="ECO:0000256" key="3">
    <source>
        <dbReference type="ARBA" id="ARBA00022448"/>
    </source>
</evidence>
<keyword evidence="5 8" id="KW-1133">Transmembrane helix</keyword>
<dbReference type="GO" id="GO:0030001">
    <property type="term" value="P:metal ion transport"/>
    <property type="evidence" value="ECO:0007669"/>
    <property type="project" value="UniProtKB-ARBA"/>
</dbReference>
<dbReference type="EMBL" id="CM017882">
    <property type="protein sequence ID" value="KAG1364526.1"/>
    <property type="molecule type" value="Genomic_DNA"/>
</dbReference>
<feature type="transmembrane region" description="Helical" evidence="8">
    <location>
        <begin position="269"/>
        <end position="288"/>
    </location>
</feature>
<dbReference type="OrthoDB" id="9999863at2759"/>
<gene>
    <name evidence="9" type="ORF">COCNU_11G013530</name>
</gene>
<evidence type="ECO:0000256" key="1">
    <source>
        <dbReference type="ARBA" id="ARBA00004141"/>
    </source>
</evidence>
<feature type="transmembrane region" description="Helical" evidence="8">
    <location>
        <begin position="53"/>
        <end position="72"/>
    </location>
</feature>
<dbReference type="PANTHER" id="PTHR31064">
    <property type="entry name" value="POTASSIUM TRANSPORT PROTEIN DDB_G0292412-RELATED"/>
    <property type="match status" value="1"/>
</dbReference>
<dbReference type="GO" id="GO:0008324">
    <property type="term" value="F:monoatomic cation transmembrane transporter activity"/>
    <property type="evidence" value="ECO:0007669"/>
    <property type="project" value="InterPro"/>
</dbReference>
<keyword evidence="3" id="KW-0813">Transport</keyword>
<accession>A0A8K0IQ99</accession>
<feature type="transmembrane region" description="Helical" evidence="8">
    <location>
        <begin position="237"/>
        <end position="257"/>
    </location>
</feature>
<evidence type="ECO:0000256" key="8">
    <source>
        <dbReference type="SAM" id="Phobius"/>
    </source>
</evidence>